<dbReference type="GO" id="GO:0005737">
    <property type="term" value="C:cytoplasm"/>
    <property type="evidence" value="ECO:0007669"/>
    <property type="project" value="TreeGrafter"/>
</dbReference>
<organism evidence="1 2">
    <name type="scientific">Diploptera punctata</name>
    <name type="common">Pacific beetle cockroach</name>
    <dbReference type="NCBI Taxonomy" id="6984"/>
    <lineage>
        <taxon>Eukaryota</taxon>
        <taxon>Metazoa</taxon>
        <taxon>Ecdysozoa</taxon>
        <taxon>Arthropoda</taxon>
        <taxon>Hexapoda</taxon>
        <taxon>Insecta</taxon>
        <taxon>Pterygota</taxon>
        <taxon>Neoptera</taxon>
        <taxon>Polyneoptera</taxon>
        <taxon>Dictyoptera</taxon>
        <taxon>Blattodea</taxon>
        <taxon>Blaberoidea</taxon>
        <taxon>Blaberidae</taxon>
        <taxon>Diplopterinae</taxon>
        <taxon>Diploptera</taxon>
    </lineage>
</organism>
<keyword evidence="2" id="KW-1185">Reference proteome</keyword>
<proteinExistence type="predicted"/>
<dbReference type="GO" id="GO:0043161">
    <property type="term" value="P:proteasome-mediated ubiquitin-dependent protein catabolic process"/>
    <property type="evidence" value="ECO:0007669"/>
    <property type="project" value="TreeGrafter"/>
</dbReference>
<dbReference type="InterPro" id="IPR008974">
    <property type="entry name" value="TRAF-like"/>
</dbReference>
<dbReference type="InterPro" id="IPR004162">
    <property type="entry name" value="SINA-like_animal"/>
</dbReference>
<comment type="caution">
    <text evidence="1">The sequence shown here is derived from an EMBL/GenBank/DDBJ whole genome shotgun (WGS) entry which is preliminary data.</text>
</comment>
<reference evidence="1" key="1">
    <citation type="journal article" date="2023" name="IScience">
        <title>Live-bearing cockroach genome reveals convergent evolutionary mechanisms linked to viviparity in insects and beyond.</title>
        <authorList>
            <person name="Fouks B."/>
            <person name="Harrison M.C."/>
            <person name="Mikhailova A.A."/>
            <person name="Marchal E."/>
            <person name="English S."/>
            <person name="Carruthers M."/>
            <person name="Jennings E.C."/>
            <person name="Chiamaka E.L."/>
            <person name="Frigard R.A."/>
            <person name="Pippel M."/>
            <person name="Attardo G.M."/>
            <person name="Benoit J.B."/>
            <person name="Bornberg-Bauer E."/>
            <person name="Tobe S.S."/>
        </authorList>
    </citation>
    <scope>NUCLEOTIDE SEQUENCE</scope>
    <source>
        <strain evidence="1">Stay&amp;Tobe</strain>
    </source>
</reference>
<feature type="non-terminal residue" evidence="1">
    <location>
        <position position="1"/>
    </location>
</feature>
<dbReference type="AlphaFoldDB" id="A0AAD8E4D4"/>
<feature type="non-terminal residue" evidence="1">
    <location>
        <position position="254"/>
    </location>
</feature>
<dbReference type="GO" id="GO:0031624">
    <property type="term" value="F:ubiquitin conjugating enzyme binding"/>
    <property type="evidence" value="ECO:0007669"/>
    <property type="project" value="TreeGrafter"/>
</dbReference>
<gene>
    <name evidence="1" type="ORF">L9F63_006730</name>
</gene>
<name>A0AAD8E4D4_DIPPU</name>
<reference evidence="1" key="2">
    <citation type="submission" date="2023-05" db="EMBL/GenBank/DDBJ databases">
        <authorList>
            <person name="Fouks B."/>
        </authorList>
    </citation>
    <scope>NUCLEOTIDE SEQUENCE</scope>
    <source>
        <strain evidence="1">Stay&amp;Tobe</strain>
        <tissue evidence="1">Testes</tissue>
    </source>
</reference>
<sequence length="254" mass="30058">TKLRLLNTNISEVYYKYKMSDPNINKRQLFGESCRRIGLFQSQRHPHHYIKQKKIIMKKRCTGGKLLRSISAELKYHEPKCEHGLFRCPFATISKQECSWSGSMYAIKDHVKQHHDDKSVQYVSKKFKTMLHNVEKSQRFYQTFITMDELFYVKWVLYKGYFHCAVFYVGPYEKSSDYKYRFSITTNDGETVTGCSRTHSFLDDVENVLRQGKCIKLNHAIVQRSYTDNGHLPFRMEISKIIDNKNVNVNRMCS</sequence>
<dbReference type="Gene3D" id="2.60.210.10">
    <property type="entry name" value="Apoptosis, Tumor Necrosis Factor Receptor Associated Protein 2, Chain A"/>
    <property type="match status" value="1"/>
</dbReference>
<dbReference type="InterPro" id="IPR013083">
    <property type="entry name" value="Znf_RING/FYVE/PHD"/>
</dbReference>
<evidence type="ECO:0000313" key="1">
    <source>
        <dbReference type="EMBL" id="KAJ9576374.1"/>
    </source>
</evidence>
<dbReference type="EMBL" id="JASPKZ010009795">
    <property type="protein sequence ID" value="KAJ9576374.1"/>
    <property type="molecule type" value="Genomic_DNA"/>
</dbReference>
<dbReference type="PANTHER" id="PTHR45877">
    <property type="entry name" value="E3 UBIQUITIN-PROTEIN LIGASE SIAH2"/>
    <property type="match status" value="1"/>
</dbReference>
<dbReference type="Gene3D" id="3.30.40.10">
    <property type="entry name" value="Zinc/RING finger domain, C3HC4 (zinc finger)"/>
    <property type="match status" value="1"/>
</dbReference>
<dbReference type="SUPFAM" id="SSF49599">
    <property type="entry name" value="TRAF domain-like"/>
    <property type="match status" value="1"/>
</dbReference>
<dbReference type="GO" id="GO:0061630">
    <property type="term" value="F:ubiquitin protein ligase activity"/>
    <property type="evidence" value="ECO:0007669"/>
    <property type="project" value="TreeGrafter"/>
</dbReference>
<dbReference type="PANTHER" id="PTHR45877:SF2">
    <property type="entry name" value="E3 UBIQUITIN-PROTEIN LIGASE SINA-RELATED"/>
    <property type="match status" value="1"/>
</dbReference>
<accession>A0AAD8E4D4</accession>
<evidence type="ECO:0000313" key="2">
    <source>
        <dbReference type="Proteomes" id="UP001233999"/>
    </source>
</evidence>
<dbReference type="Proteomes" id="UP001233999">
    <property type="component" value="Unassembled WGS sequence"/>
</dbReference>
<protein>
    <submittedName>
        <fullName evidence="1">Uncharacterized protein</fullName>
    </submittedName>
</protein>